<reference evidence="4" key="1">
    <citation type="submission" date="2025-08" db="UniProtKB">
        <authorList>
            <consortium name="RefSeq"/>
        </authorList>
    </citation>
    <scope>IDENTIFICATION</scope>
    <source>
        <strain evidence="4">Wakin</strain>
        <tissue evidence="4">Muscle</tissue>
    </source>
</reference>
<feature type="region of interest" description="Disordered" evidence="1">
    <location>
        <begin position="1"/>
        <end position="30"/>
    </location>
</feature>
<dbReference type="GeneID" id="113113824"/>
<keyword evidence="3" id="KW-1185">Reference proteome</keyword>
<organism evidence="3 4">
    <name type="scientific">Carassius auratus</name>
    <name type="common">Goldfish</name>
    <dbReference type="NCBI Taxonomy" id="7957"/>
    <lineage>
        <taxon>Eukaryota</taxon>
        <taxon>Metazoa</taxon>
        <taxon>Chordata</taxon>
        <taxon>Craniata</taxon>
        <taxon>Vertebrata</taxon>
        <taxon>Euteleostomi</taxon>
        <taxon>Actinopterygii</taxon>
        <taxon>Neopterygii</taxon>
        <taxon>Teleostei</taxon>
        <taxon>Ostariophysi</taxon>
        <taxon>Cypriniformes</taxon>
        <taxon>Cyprinidae</taxon>
        <taxon>Cyprininae</taxon>
        <taxon>Carassius</taxon>
    </lineage>
</organism>
<dbReference type="InterPro" id="IPR046616">
    <property type="entry name" value="DUF6729"/>
</dbReference>
<sequence length="1203" mass="135941">MTLHFSVLGRRKPPATLSKPERPDEYSATASPWSVTVPLPVSPELLELSISKTTLALRPAQETVFCQSLLPVTTAQSTTSTPPSGPPAAAGQSFSGIPAASTGYPSIQLEENHAVPPLPSYEQDVSRWHCSQQQRIWMKTEMEALGLWPGSRPVRHPMNMISLWRYPPQPELIDPVYELPSPKYFQLHPFFIWKPEHTIMERVRNNYTLPCLYSCPNPHVVSSGVGRPRVIIGTSSQYYILASRLSCKVCKKYWFADKPQWMDMLPSRFCNILPAFLTHKKAICKTVMDELRRTGKSPNDMANQLNEALHLRYERAHLAYLSTVKNVLDGDSGIYGQQTITGALRATNTPASFGEYGDLVGWCGVTVSPHYLVDCLIQEYHRQESTLNLLLQGTFGQALRADHTRKVARKVVLASGTMSSYAVMNENWMILSWVMLQSESDKSLQPMYEGLSLRYISAGLPKANYQWVDRDCCAAFRIPNPEPREHLLWDSWKTTEAVVAAATSGHLINTCASREKYNSDIKIKLDLFHCMRRFSRECVSEHHPLHSAFCKFLSAAFSVVDQTDLQRLKQAYVFCGIVPANPTKQHIREHCRTRVPHPKELLERVESVLQRFFLECDPDGVPLFKPSMLKVWRIQRVHILRGCLSDPEVTDGILYRHGGTVQLNHVKGEAAAVPVWIPVRGTSQQEGFHFHQARWVTGTQVSTELFQAQGMIGVARWNFQRLVDLKQPGVKLPAVFDPVLIMELNKLSDMVTGQAKYPALLVSQTDTRERFGLQYVEPGCRPVPLDWAKHKSQKVPVAGEGEHQSSEPSALSERFPPDDPPEEVREEHFAQDDIFGVASLGSQTMIQPLQPTKLKDEMTPPLPFAPSPRAARTGPIKAGGLLFVLDHFRWTKPMRDSIDGLLAKYHGQKDLLTQVDAEYAALVQAASRDPNSLLHPTTKQHISRYVKHLAKITNRSSSLNTSSEKLLETQKLWHHLTEGSETVSVPVVTLPPAPVNPPSNKPQELPLTKGEVEQMVKEIVEKQQQQQPVTKRTRNCLACGQPKSRYLGDGSSIHFFYQSGDVKYFYCSTKVHQMYAAEGLTNPRMPFADFAETPFFKRELQAAKQRSAETRQVIEERRKRKSMEQHPTGRLCRFCHKPLKQGPESPHIHTGFPGVAGKYVYCPARVFSLYQTEGMTHEMTWGEFCQSSFYETERKRWAAEKGK</sequence>
<feature type="compositionally biased region" description="Low complexity" evidence="1">
    <location>
        <begin position="75"/>
        <end position="93"/>
    </location>
</feature>
<feature type="region of interest" description="Disordered" evidence="1">
    <location>
        <begin position="791"/>
        <end position="825"/>
    </location>
</feature>
<dbReference type="PANTHER" id="PTHR47773">
    <property type="entry name" value="SI:DKEY-9I5.2-RELATED"/>
    <property type="match status" value="1"/>
</dbReference>
<evidence type="ECO:0000259" key="2">
    <source>
        <dbReference type="Pfam" id="PF20499"/>
    </source>
</evidence>
<evidence type="ECO:0000256" key="1">
    <source>
        <dbReference type="SAM" id="MobiDB-lite"/>
    </source>
</evidence>
<dbReference type="PANTHER" id="PTHR47773:SF1">
    <property type="entry name" value="C2H2-TYPE DOMAIN-CONTAINING PROTEIN"/>
    <property type="match status" value="1"/>
</dbReference>
<name>A0A6P6QRQ9_CARAU</name>
<dbReference type="KEGG" id="caua:113113824"/>
<dbReference type="AlphaFoldDB" id="A0A6P6QRQ9"/>
<protein>
    <submittedName>
        <fullName evidence="4">Uncharacterized protein LOC113113824</fullName>
    </submittedName>
</protein>
<dbReference type="Proteomes" id="UP000515129">
    <property type="component" value="Chromosome 14"/>
</dbReference>
<dbReference type="OrthoDB" id="8931359at2759"/>
<evidence type="ECO:0000313" key="4">
    <source>
        <dbReference type="RefSeq" id="XP_026136103.1"/>
    </source>
</evidence>
<dbReference type="RefSeq" id="XP_026136103.1">
    <property type="nucleotide sequence ID" value="XM_026280318.1"/>
</dbReference>
<feature type="domain" description="DUF6729" evidence="2">
    <location>
        <begin position="159"/>
        <end position="329"/>
    </location>
</feature>
<dbReference type="Pfam" id="PF20499">
    <property type="entry name" value="DUF6729"/>
    <property type="match status" value="1"/>
</dbReference>
<evidence type="ECO:0000313" key="3">
    <source>
        <dbReference type="Proteomes" id="UP000515129"/>
    </source>
</evidence>
<feature type="region of interest" description="Disordered" evidence="1">
    <location>
        <begin position="75"/>
        <end position="95"/>
    </location>
</feature>
<accession>A0A6P6QRQ9</accession>
<proteinExistence type="predicted"/>
<gene>
    <name evidence="4" type="primary">LOC113113824</name>
</gene>